<feature type="transmembrane region" description="Helical" evidence="5">
    <location>
        <begin position="185"/>
        <end position="208"/>
    </location>
</feature>
<keyword evidence="7" id="KW-1185">Reference proteome</keyword>
<reference evidence="6 7" key="1">
    <citation type="submission" date="2016-10" db="EMBL/GenBank/DDBJ databases">
        <authorList>
            <person name="de Groot N.N."/>
        </authorList>
    </citation>
    <scope>NUCLEOTIDE SEQUENCE [LARGE SCALE GENOMIC DNA]</scope>
    <source>
        <strain evidence="6 7">CGMCC 1.10267</strain>
    </source>
</reference>
<name>A0A1G7RVQ1_9HYPH</name>
<gene>
    <name evidence="6" type="ORF">SAMN04487974_101157</name>
</gene>
<dbReference type="RefSeq" id="WP_090589771.1">
    <property type="nucleotide sequence ID" value="NZ_FNCS01000001.1"/>
</dbReference>
<evidence type="ECO:0000256" key="5">
    <source>
        <dbReference type="RuleBase" id="RU363041"/>
    </source>
</evidence>
<keyword evidence="5" id="KW-1003">Cell membrane</keyword>
<evidence type="ECO:0000313" key="7">
    <source>
        <dbReference type="Proteomes" id="UP000199495"/>
    </source>
</evidence>
<feature type="transmembrane region" description="Helical" evidence="5">
    <location>
        <begin position="220"/>
        <end position="241"/>
    </location>
</feature>
<dbReference type="Proteomes" id="UP000199495">
    <property type="component" value="Unassembled WGS sequence"/>
</dbReference>
<feature type="transmembrane region" description="Helical" evidence="5">
    <location>
        <begin position="96"/>
        <end position="129"/>
    </location>
</feature>
<evidence type="ECO:0000256" key="2">
    <source>
        <dbReference type="ARBA" id="ARBA00022692"/>
    </source>
</evidence>
<comment type="subcellular location">
    <subcellularLocation>
        <location evidence="5">Cell membrane</location>
        <topology evidence="5">Multi-pass membrane protein</topology>
    </subcellularLocation>
    <subcellularLocation>
        <location evidence="1">Membrane</location>
        <topology evidence="1">Multi-pass membrane protein</topology>
    </subcellularLocation>
</comment>
<dbReference type="STRING" id="440168.SAMN04487974_101157"/>
<feature type="transmembrane region" description="Helical" evidence="5">
    <location>
        <begin position="57"/>
        <end position="76"/>
    </location>
</feature>
<dbReference type="PANTHER" id="PTHR43483">
    <property type="entry name" value="MEMBRANE TRANSPORTER PROTEIN HI_0806-RELATED"/>
    <property type="match status" value="1"/>
</dbReference>
<sequence>MFDVDPGQALFLLAILVATGGVAGIISGLLGVGGGIVIVPVLFFVFLALDISEAVRMHVAVGTSLATIIFTGFISARSHWKRGSVDMDLLKSWGPWIAFGVVLGTIIGGNVSGTVLTLVFAIIAALVAINMAFKPADNVTPKPMPKTPLKQILSTIIGLISVMMGIGGGTLAVPILSFFTYPIRLAVGTAAAIGLIIAIPGSIGYALFGLGAEGLPPFSLGYVNLAGLIAIIPTSMLTAPLGVKLAHTIPQLALRWCFAGFLAITSIRMITSLF</sequence>
<dbReference type="PANTHER" id="PTHR43483:SF3">
    <property type="entry name" value="MEMBRANE TRANSPORTER PROTEIN HI_0806-RELATED"/>
    <property type="match status" value="1"/>
</dbReference>
<evidence type="ECO:0000256" key="3">
    <source>
        <dbReference type="ARBA" id="ARBA00022989"/>
    </source>
</evidence>
<keyword evidence="4 5" id="KW-0472">Membrane</keyword>
<dbReference type="InterPro" id="IPR002781">
    <property type="entry name" value="TM_pro_TauE-like"/>
</dbReference>
<dbReference type="Pfam" id="PF01925">
    <property type="entry name" value="TauE"/>
    <property type="match status" value="1"/>
</dbReference>
<keyword evidence="2 5" id="KW-0812">Transmembrane</keyword>
<organism evidence="6 7">
    <name type="scientific">Pelagibacterium luteolum</name>
    <dbReference type="NCBI Taxonomy" id="440168"/>
    <lineage>
        <taxon>Bacteria</taxon>
        <taxon>Pseudomonadati</taxon>
        <taxon>Pseudomonadota</taxon>
        <taxon>Alphaproteobacteria</taxon>
        <taxon>Hyphomicrobiales</taxon>
        <taxon>Devosiaceae</taxon>
        <taxon>Pelagibacterium</taxon>
    </lineage>
</organism>
<evidence type="ECO:0000256" key="4">
    <source>
        <dbReference type="ARBA" id="ARBA00023136"/>
    </source>
</evidence>
<proteinExistence type="inferred from homology"/>
<dbReference type="OrthoDB" id="457670at2"/>
<feature type="transmembrane region" description="Helical" evidence="5">
    <location>
        <begin position="253"/>
        <end position="271"/>
    </location>
</feature>
<evidence type="ECO:0000256" key="1">
    <source>
        <dbReference type="ARBA" id="ARBA00004141"/>
    </source>
</evidence>
<accession>A0A1G7RVQ1</accession>
<feature type="transmembrane region" description="Helical" evidence="5">
    <location>
        <begin position="12"/>
        <end position="45"/>
    </location>
</feature>
<comment type="similarity">
    <text evidence="5">Belongs to the 4-toluene sulfonate uptake permease (TSUP) (TC 2.A.102) family.</text>
</comment>
<dbReference type="AlphaFoldDB" id="A0A1G7RVQ1"/>
<protein>
    <recommendedName>
        <fullName evidence="5">Probable membrane transporter protein</fullName>
    </recommendedName>
</protein>
<feature type="transmembrane region" description="Helical" evidence="5">
    <location>
        <begin position="152"/>
        <end position="179"/>
    </location>
</feature>
<keyword evidence="3 5" id="KW-1133">Transmembrane helix</keyword>
<evidence type="ECO:0000313" key="6">
    <source>
        <dbReference type="EMBL" id="SDG14907.1"/>
    </source>
</evidence>
<dbReference type="GO" id="GO:0005886">
    <property type="term" value="C:plasma membrane"/>
    <property type="evidence" value="ECO:0007669"/>
    <property type="project" value="UniProtKB-SubCell"/>
</dbReference>
<dbReference type="EMBL" id="FNCS01000001">
    <property type="protein sequence ID" value="SDG14907.1"/>
    <property type="molecule type" value="Genomic_DNA"/>
</dbReference>